<dbReference type="AlphaFoldDB" id="C1DWF2"/>
<evidence type="ECO:0000313" key="3">
    <source>
        <dbReference type="Proteomes" id="UP000001369"/>
    </source>
</evidence>
<keyword evidence="1" id="KW-1133">Transmembrane helix</keyword>
<dbReference type="Pfam" id="PF09527">
    <property type="entry name" value="ATPase_gene1"/>
    <property type="match status" value="1"/>
</dbReference>
<dbReference type="eggNOG" id="COG5336">
    <property type="taxonomic scope" value="Bacteria"/>
</dbReference>
<keyword evidence="3" id="KW-1185">Reference proteome</keyword>
<protein>
    <submittedName>
        <fullName evidence="2">ATP synthase protein I</fullName>
    </submittedName>
</protein>
<feature type="transmembrane region" description="Helical" evidence="1">
    <location>
        <begin position="38"/>
        <end position="55"/>
    </location>
</feature>
<accession>C1DWF2</accession>
<evidence type="ECO:0000256" key="1">
    <source>
        <dbReference type="SAM" id="Phobius"/>
    </source>
</evidence>
<dbReference type="EMBL" id="CP001229">
    <property type="protein sequence ID" value="ACN99518.1"/>
    <property type="molecule type" value="Genomic_DNA"/>
</dbReference>
<keyword evidence="1" id="KW-0812">Transmembrane</keyword>
<dbReference type="RefSeq" id="WP_012674831.1">
    <property type="nucleotide sequence ID" value="NC_012438.1"/>
</dbReference>
<organism evidence="2 3">
    <name type="scientific">Sulfurihydrogenibium azorense (strain DSM 15241 / OCM 825 / Az-Fu1)</name>
    <dbReference type="NCBI Taxonomy" id="204536"/>
    <lineage>
        <taxon>Bacteria</taxon>
        <taxon>Pseudomonadati</taxon>
        <taxon>Aquificota</taxon>
        <taxon>Aquificia</taxon>
        <taxon>Aquificales</taxon>
        <taxon>Hydrogenothermaceae</taxon>
        <taxon>Sulfurihydrogenibium</taxon>
    </lineage>
</organism>
<keyword evidence="1" id="KW-0472">Membrane</keyword>
<dbReference type="InterPro" id="IPR032820">
    <property type="entry name" value="ATPase_put"/>
</dbReference>
<name>C1DWF2_SULAA</name>
<sequence>MSKEVNRTFSFLSIGLHLVSGVIVGVTIGYLLDKYFGTSPYLTIIFFFLGLAAGFRNMYIDAKKYIQSEEKNN</sequence>
<dbReference type="OrthoDB" id="15624at2"/>
<dbReference type="KEGG" id="saf:SULAZ_1472"/>
<dbReference type="STRING" id="204536.SULAZ_1472"/>
<feature type="transmembrane region" description="Helical" evidence="1">
    <location>
        <begin position="12"/>
        <end position="32"/>
    </location>
</feature>
<reference evidence="2 3" key="1">
    <citation type="journal article" date="2009" name="J. Bacteriol.">
        <title>Complete and draft genome sequences of six members of the Aquificales.</title>
        <authorList>
            <person name="Reysenbach A.L."/>
            <person name="Hamamura N."/>
            <person name="Podar M."/>
            <person name="Griffiths E."/>
            <person name="Ferreira S."/>
            <person name="Hochstein R."/>
            <person name="Heidelberg J."/>
            <person name="Johnson J."/>
            <person name="Mead D."/>
            <person name="Pohorille A."/>
            <person name="Sarmiento M."/>
            <person name="Schweighofer K."/>
            <person name="Seshadri R."/>
            <person name="Voytek M.A."/>
        </authorList>
    </citation>
    <scope>NUCLEOTIDE SEQUENCE [LARGE SCALE GENOMIC DNA]</scope>
    <source>
        <strain evidence="3">Az-Fu1 / DSM 15241 / OCM 825</strain>
    </source>
</reference>
<dbReference type="HOGENOM" id="CLU_137927_6_0_0"/>
<dbReference type="Proteomes" id="UP000001369">
    <property type="component" value="Chromosome"/>
</dbReference>
<evidence type="ECO:0000313" key="2">
    <source>
        <dbReference type="EMBL" id="ACN99518.1"/>
    </source>
</evidence>
<proteinExistence type="predicted"/>
<gene>
    <name evidence="2" type="ordered locus">SULAZ_1472</name>
</gene>